<gene>
    <name evidence="2" type="ORF">BKA14_004619</name>
</gene>
<dbReference type="PROSITE" id="PS51729">
    <property type="entry name" value="GNAT_YJDJ"/>
    <property type="match status" value="1"/>
</dbReference>
<dbReference type="InterPro" id="IPR016181">
    <property type="entry name" value="Acyl_CoA_acyltransferase"/>
</dbReference>
<dbReference type="GO" id="GO:0016740">
    <property type="term" value="F:transferase activity"/>
    <property type="evidence" value="ECO:0007669"/>
    <property type="project" value="UniProtKB-KW"/>
</dbReference>
<evidence type="ECO:0000313" key="2">
    <source>
        <dbReference type="EMBL" id="MBB4694471.1"/>
    </source>
</evidence>
<dbReference type="PANTHER" id="PTHR31435">
    <property type="entry name" value="PROTEIN NATD1"/>
    <property type="match status" value="1"/>
</dbReference>
<accession>A0A7W7CTL6</accession>
<dbReference type="Proteomes" id="UP000542742">
    <property type="component" value="Unassembled WGS sequence"/>
</dbReference>
<dbReference type="InterPro" id="IPR031165">
    <property type="entry name" value="GNAT_YJDJ"/>
</dbReference>
<comment type="caution">
    <text evidence="2">The sequence shown here is derived from an EMBL/GenBank/DDBJ whole genome shotgun (WGS) entry which is preliminary data.</text>
</comment>
<dbReference type="Pfam" id="PF14542">
    <property type="entry name" value="Acetyltransf_CG"/>
    <property type="match status" value="1"/>
</dbReference>
<dbReference type="PANTHER" id="PTHR31435:SF10">
    <property type="entry name" value="BSR4717 PROTEIN"/>
    <property type="match status" value="1"/>
</dbReference>
<reference evidence="2 3" key="1">
    <citation type="submission" date="2020-08" db="EMBL/GenBank/DDBJ databases">
        <title>Sequencing the genomes of 1000 actinobacteria strains.</title>
        <authorList>
            <person name="Klenk H.-P."/>
        </authorList>
    </citation>
    <scope>NUCLEOTIDE SEQUENCE [LARGE SCALE GENOMIC DNA]</scope>
    <source>
        <strain evidence="2 3">DSM 45518</strain>
    </source>
</reference>
<organism evidence="2 3">
    <name type="scientific">Paractinoplanes abujensis</name>
    <dbReference type="NCBI Taxonomy" id="882441"/>
    <lineage>
        <taxon>Bacteria</taxon>
        <taxon>Bacillati</taxon>
        <taxon>Actinomycetota</taxon>
        <taxon>Actinomycetes</taxon>
        <taxon>Micromonosporales</taxon>
        <taxon>Micromonosporaceae</taxon>
        <taxon>Paractinoplanes</taxon>
    </lineage>
</organism>
<dbReference type="Gene3D" id="3.40.630.30">
    <property type="match status" value="1"/>
</dbReference>
<dbReference type="CDD" id="cd04301">
    <property type="entry name" value="NAT_SF"/>
    <property type="match status" value="1"/>
</dbReference>
<protein>
    <submittedName>
        <fullName evidence="2">Putative GNAT family acetyltransferase</fullName>
    </submittedName>
</protein>
<sequence length="105" mass="11840">MRGFMGVVNIADVPEKDRFEARDDDGTLLGVITYQLTGNVIAYTHTKVEPDHEHQGIGSDLARAAMEDAQSKGRLVVPICPFLSAWLDEHHDYDQIVARQHRRVK</sequence>
<keyword evidence="2" id="KW-0808">Transferase</keyword>
<keyword evidence="3" id="KW-1185">Reference proteome</keyword>
<dbReference type="InterPro" id="IPR045057">
    <property type="entry name" value="Gcn5-rel_NAT"/>
</dbReference>
<dbReference type="EMBL" id="JACHMF010000001">
    <property type="protein sequence ID" value="MBB4694471.1"/>
    <property type="molecule type" value="Genomic_DNA"/>
</dbReference>
<evidence type="ECO:0000259" key="1">
    <source>
        <dbReference type="PROSITE" id="PS51729"/>
    </source>
</evidence>
<name>A0A7W7CTL6_9ACTN</name>
<feature type="domain" description="N-acetyltransferase" evidence="1">
    <location>
        <begin position="11"/>
        <end position="98"/>
    </location>
</feature>
<dbReference type="SUPFAM" id="SSF55729">
    <property type="entry name" value="Acyl-CoA N-acyltransferases (Nat)"/>
    <property type="match status" value="1"/>
</dbReference>
<dbReference type="RefSeq" id="WP_239092739.1">
    <property type="nucleotide sequence ID" value="NZ_BOMC01000037.1"/>
</dbReference>
<dbReference type="AlphaFoldDB" id="A0A7W7CTL6"/>
<proteinExistence type="predicted"/>
<evidence type="ECO:0000313" key="3">
    <source>
        <dbReference type="Proteomes" id="UP000542742"/>
    </source>
</evidence>